<accession>A0ACB8ZDU2</accession>
<sequence>MLKKDAHGKFNEKVEVGYFLGYSTPNKRVYNKASGNVEEWYHVDVQKYTSPAAGKGLPWMFDYEELFASFNLPPECSDEEVAVQMMYDSQNAPDEHVQPTPSSSDIPESSNNTQVTQDDDSSSSSEYEGSRQEIDQVIEDPSHDVVQLSDDVSHSVAIEQSITNLEQTVEVPAHPVGRIDRIHPQQNIIGDPTSRVKTRGQINSGVYSEIMESGVVNDCAHSCFVSQIEPRSITDALKEESWVNATQEELLQFQKLGVWKLVDLPKGAKKIGTRWVLRRKRDDQGIVIRNKARLVVQVFRQIEGIDYNEVFAPVARLEAIRIFLAYASYKRLKVYQMDVKSAFLHGEISEVVYLRERGTRHFPLIF</sequence>
<proteinExistence type="predicted"/>
<comment type="caution">
    <text evidence="1">The sequence shown here is derived from an EMBL/GenBank/DDBJ whole genome shotgun (WGS) entry which is preliminary data.</text>
</comment>
<gene>
    <name evidence="1" type="ORF">L1987_78475</name>
</gene>
<reference evidence="2" key="1">
    <citation type="journal article" date="2022" name="Mol. Ecol. Resour.">
        <title>The genomes of chicory, endive, great burdock and yacon provide insights into Asteraceae palaeo-polyploidization history and plant inulin production.</title>
        <authorList>
            <person name="Fan W."/>
            <person name="Wang S."/>
            <person name="Wang H."/>
            <person name="Wang A."/>
            <person name="Jiang F."/>
            <person name="Liu H."/>
            <person name="Zhao H."/>
            <person name="Xu D."/>
            <person name="Zhang Y."/>
        </authorList>
    </citation>
    <scope>NUCLEOTIDE SEQUENCE [LARGE SCALE GENOMIC DNA]</scope>
    <source>
        <strain evidence="2">cv. Yunnan</strain>
    </source>
</reference>
<evidence type="ECO:0000313" key="1">
    <source>
        <dbReference type="EMBL" id="KAI3695478.1"/>
    </source>
</evidence>
<evidence type="ECO:0000313" key="2">
    <source>
        <dbReference type="Proteomes" id="UP001056120"/>
    </source>
</evidence>
<reference evidence="1 2" key="2">
    <citation type="journal article" date="2022" name="Mol. Ecol. Resour.">
        <title>The genomes of chicory, endive, great burdock and yacon provide insights into Asteraceae paleo-polyploidization history and plant inulin production.</title>
        <authorList>
            <person name="Fan W."/>
            <person name="Wang S."/>
            <person name="Wang H."/>
            <person name="Wang A."/>
            <person name="Jiang F."/>
            <person name="Liu H."/>
            <person name="Zhao H."/>
            <person name="Xu D."/>
            <person name="Zhang Y."/>
        </authorList>
    </citation>
    <scope>NUCLEOTIDE SEQUENCE [LARGE SCALE GENOMIC DNA]</scope>
    <source>
        <strain evidence="2">cv. Yunnan</strain>
        <tissue evidence="1">Leaves</tissue>
    </source>
</reference>
<keyword evidence="2" id="KW-1185">Reference proteome</keyword>
<protein>
    <submittedName>
        <fullName evidence="1">Uncharacterized protein</fullName>
    </submittedName>
</protein>
<name>A0ACB8ZDU2_9ASTR</name>
<dbReference type="Proteomes" id="UP001056120">
    <property type="component" value="Linkage Group LG26"/>
</dbReference>
<organism evidence="1 2">
    <name type="scientific">Smallanthus sonchifolius</name>
    <dbReference type="NCBI Taxonomy" id="185202"/>
    <lineage>
        <taxon>Eukaryota</taxon>
        <taxon>Viridiplantae</taxon>
        <taxon>Streptophyta</taxon>
        <taxon>Embryophyta</taxon>
        <taxon>Tracheophyta</taxon>
        <taxon>Spermatophyta</taxon>
        <taxon>Magnoliopsida</taxon>
        <taxon>eudicotyledons</taxon>
        <taxon>Gunneridae</taxon>
        <taxon>Pentapetalae</taxon>
        <taxon>asterids</taxon>
        <taxon>campanulids</taxon>
        <taxon>Asterales</taxon>
        <taxon>Asteraceae</taxon>
        <taxon>Asteroideae</taxon>
        <taxon>Heliantheae alliance</taxon>
        <taxon>Millerieae</taxon>
        <taxon>Smallanthus</taxon>
    </lineage>
</organism>
<dbReference type="EMBL" id="CM042043">
    <property type="protein sequence ID" value="KAI3695478.1"/>
    <property type="molecule type" value="Genomic_DNA"/>
</dbReference>